<dbReference type="PANTHER" id="PTHR33670:SF14">
    <property type="entry name" value="T20H2.15 PROTEIN"/>
    <property type="match status" value="1"/>
</dbReference>
<feature type="compositionally biased region" description="Polar residues" evidence="1">
    <location>
        <begin position="80"/>
        <end position="113"/>
    </location>
</feature>
<protein>
    <submittedName>
        <fullName evidence="2">Uncharacterized protein</fullName>
    </submittedName>
</protein>
<dbReference type="Proteomes" id="UP000593562">
    <property type="component" value="Unassembled WGS sequence"/>
</dbReference>
<dbReference type="InParanoid" id="A0A7J7DLH7"/>
<accession>A0A7J7DLH7</accession>
<gene>
    <name evidence="2" type="ORF">HS088_TW06G01368</name>
</gene>
<dbReference type="PANTHER" id="PTHR33670">
    <property type="entry name" value="SPLICING FACTOR, PROLINE- AND GLUTAMINE-RICH-LIKE"/>
    <property type="match status" value="1"/>
</dbReference>
<dbReference type="EMBL" id="JAAARO010000006">
    <property type="protein sequence ID" value="KAF5747187.1"/>
    <property type="molecule type" value="Genomic_DNA"/>
</dbReference>
<evidence type="ECO:0000313" key="2">
    <source>
        <dbReference type="EMBL" id="KAF5747187.1"/>
    </source>
</evidence>
<dbReference type="AlphaFoldDB" id="A0A7J7DLH7"/>
<reference evidence="2 3" key="1">
    <citation type="journal article" date="2020" name="Nat. Commun.">
        <title>Genome of Tripterygium wilfordii and identification of cytochrome P450 involved in triptolide biosynthesis.</title>
        <authorList>
            <person name="Tu L."/>
            <person name="Su P."/>
            <person name="Zhang Z."/>
            <person name="Gao L."/>
            <person name="Wang J."/>
            <person name="Hu T."/>
            <person name="Zhou J."/>
            <person name="Zhang Y."/>
            <person name="Zhao Y."/>
            <person name="Liu Y."/>
            <person name="Song Y."/>
            <person name="Tong Y."/>
            <person name="Lu Y."/>
            <person name="Yang J."/>
            <person name="Xu C."/>
            <person name="Jia M."/>
            <person name="Peters R.J."/>
            <person name="Huang L."/>
            <person name="Gao W."/>
        </authorList>
    </citation>
    <scope>NUCLEOTIDE SEQUENCE [LARGE SCALE GENOMIC DNA]</scope>
    <source>
        <strain evidence="3">cv. XIE 37</strain>
        <tissue evidence="2">Leaf</tissue>
    </source>
</reference>
<comment type="caution">
    <text evidence="2">The sequence shown here is derived from an EMBL/GenBank/DDBJ whole genome shotgun (WGS) entry which is preliminary data.</text>
</comment>
<proteinExistence type="predicted"/>
<sequence>MEMRRTQKTSTRALFSGYTENMAPRNDVINGGGGLLFFPPPSFSNSYPPMASQFKNPSFHNYQKLMNQQQPPLLPLPISSRPNNNFVSSRSRGLSSPPNTRKANGATRDQSLTPKKVKKPKQKQQPPNKREEEPKQESKSTESSIMVSVSPLGPDPNDLPKLGKFSDSVFTFSPPPSSLPLPKFSLRRKLSCNAEAAAFVLAFTLDLPQPSNYFSRDLEETMKAFMVPIITAKPGSLYKNFVSLQHKQESWIHRLGVIGTLSQAIFHR</sequence>
<evidence type="ECO:0000313" key="3">
    <source>
        <dbReference type="Proteomes" id="UP000593562"/>
    </source>
</evidence>
<organism evidence="2 3">
    <name type="scientific">Tripterygium wilfordii</name>
    <name type="common">Thunder God vine</name>
    <dbReference type="NCBI Taxonomy" id="458696"/>
    <lineage>
        <taxon>Eukaryota</taxon>
        <taxon>Viridiplantae</taxon>
        <taxon>Streptophyta</taxon>
        <taxon>Embryophyta</taxon>
        <taxon>Tracheophyta</taxon>
        <taxon>Spermatophyta</taxon>
        <taxon>Magnoliopsida</taxon>
        <taxon>eudicotyledons</taxon>
        <taxon>Gunneridae</taxon>
        <taxon>Pentapetalae</taxon>
        <taxon>rosids</taxon>
        <taxon>fabids</taxon>
        <taxon>Celastrales</taxon>
        <taxon>Celastraceae</taxon>
        <taxon>Tripterygium</taxon>
    </lineage>
</organism>
<feature type="region of interest" description="Disordered" evidence="1">
    <location>
        <begin position="71"/>
        <end position="160"/>
    </location>
</feature>
<name>A0A7J7DLH7_TRIWF</name>
<keyword evidence="3" id="KW-1185">Reference proteome</keyword>
<evidence type="ECO:0000256" key="1">
    <source>
        <dbReference type="SAM" id="MobiDB-lite"/>
    </source>
</evidence>
<feature type="compositionally biased region" description="Basic and acidic residues" evidence="1">
    <location>
        <begin position="128"/>
        <end position="140"/>
    </location>
</feature>